<dbReference type="Proteomes" id="UP001629113">
    <property type="component" value="Unassembled WGS sequence"/>
</dbReference>
<evidence type="ECO:0000256" key="1">
    <source>
        <dbReference type="SAM" id="MobiDB-lite"/>
    </source>
</evidence>
<dbReference type="InterPro" id="IPR039634">
    <property type="entry name" value="Bul1-like"/>
</dbReference>
<evidence type="ECO:0000259" key="2">
    <source>
        <dbReference type="Pfam" id="PF00339"/>
    </source>
</evidence>
<dbReference type="Gene3D" id="2.60.40.640">
    <property type="match status" value="1"/>
</dbReference>
<reference evidence="3 4" key="1">
    <citation type="submission" date="2024-06" db="EMBL/GenBank/DDBJ databases">
        <title>Complete genome of Phlyctema vagabunda strain 19-DSS-EL-015.</title>
        <authorList>
            <person name="Fiorenzani C."/>
        </authorList>
    </citation>
    <scope>NUCLEOTIDE SEQUENCE [LARGE SCALE GENOMIC DNA]</scope>
    <source>
        <strain evidence="3 4">19-DSS-EL-015</strain>
    </source>
</reference>
<name>A0ABR4PGI0_9HELO</name>
<accession>A0ABR4PGI0</accession>
<evidence type="ECO:0000313" key="3">
    <source>
        <dbReference type="EMBL" id="KAL3422212.1"/>
    </source>
</evidence>
<dbReference type="EMBL" id="JBFCZG010000005">
    <property type="protein sequence ID" value="KAL3422212.1"/>
    <property type="molecule type" value="Genomic_DNA"/>
</dbReference>
<dbReference type="InterPro" id="IPR011021">
    <property type="entry name" value="Arrestin-like_N"/>
</dbReference>
<sequence>MSAPSIQSSQTMASYARRLGQFRKPGMEIVIDNHEDHKVYTTFDAINGRVEITAPQTTRFDEIQIHFEGLTRTYVDSVSPASAKSRTTASHNFLRLVMPIRESEYPQPRIAEAGQTYTYPFNFVIPNQLLPTSCSHEREEDHVQQAHLQLPPSVGDFEVSGKDDMAPQMMRTTYSVRVQVVRFRETDGKKTVISEVLKKIRVIPASSEAPPMSISLDDHEYTMSKTKSLKKGVFSGKLGKITMSAAQTAPFFLPPPSATGTPATTMATVDLRFDPNDASSQPPRLGGLTSKLKVLSFFSVRPVRSIASRTMMSTDYQPTRGMFNTRVPLSSRCVENVSWKRHEPKHAFQRRGSDSSTSSSEWSDSTATSPKNEAKLYYTATIIVPLSLPMSKEWLPTFHTCIASRVYALEFGLVVHTPGAGMPASQIGLRLPVQIAALGEKDAPAALTPSEAAAELAQADEFLRPRVIEVPSEEHIGNSILPGVPELPPSYEDFSELLPQRTVASRS</sequence>
<dbReference type="Pfam" id="PF00339">
    <property type="entry name" value="Arrestin_N"/>
    <property type="match status" value="1"/>
</dbReference>
<feature type="compositionally biased region" description="Low complexity" evidence="1">
    <location>
        <begin position="354"/>
        <end position="368"/>
    </location>
</feature>
<dbReference type="InterPro" id="IPR014752">
    <property type="entry name" value="Arrestin-like_C"/>
</dbReference>
<feature type="domain" description="Arrestin-like N-terminal" evidence="2">
    <location>
        <begin position="28"/>
        <end position="199"/>
    </location>
</feature>
<protein>
    <recommendedName>
        <fullName evidence="2">Arrestin-like N-terminal domain-containing protein</fullName>
    </recommendedName>
</protein>
<comment type="caution">
    <text evidence="3">The sequence shown here is derived from an EMBL/GenBank/DDBJ whole genome shotgun (WGS) entry which is preliminary data.</text>
</comment>
<evidence type="ECO:0000313" key="4">
    <source>
        <dbReference type="Proteomes" id="UP001629113"/>
    </source>
</evidence>
<dbReference type="PANTHER" id="PTHR31904:SF1">
    <property type="entry name" value="BYPASS OF STOP CODON PROTEIN 5-RELATED"/>
    <property type="match status" value="1"/>
</dbReference>
<feature type="region of interest" description="Disordered" evidence="1">
    <location>
        <begin position="345"/>
        <end position="368"/>
    </location>
</feature>
<dbReference type="PANTHER" id="PTHR31904">
    <property type="entry name" value="BYPASS OF STOP CODON PROTEIN 5-RELATED"/>
    <property type="match status" value="1"/>
</dbReference>
<organism evidence="3 4">
    <name type="scientific">Phlyctema vagabunda</name>
    <dbReference type="NCBI Taxonomy" id="108571"/>
    <lineage>
        <taxon>Eukaryota</taxon>
        <taxon>Fungi</taxon>
        <taxon>Dikarya</taxon>
        <taxon>Ascomycota</taxon>
        <taxon>Pezizomycotina</taxon>
        <taxon>Leotiomycetes</taxon>
        <taxon>Helotiales</taxon>
        <taxon>Dermateaceae</taxon>
        <taxon>Phlyctema</taxon>
    </lineage>
</organism>
<keyword evidence="4" id="KW-1185">Reference proteome</keyword>
<proteinExistence type="predicted"/>
<gene>
    <name evidence="3" type="ORF">PVAG01_06368</name>
</gene>